<dbReference type="EMBL" id="CP001276">
    <property type="protein sequence ID" value="ACM07247.1"/>
    <property type="molecule type" value="Genomic_DNA"/>
</dbReference>
<dbReference type="AlphaFoldDB" id="B9L426"/>
<dbReference type="KEGG" id="tro:trd_A0540"/>
<accession>B9L426</accession>
<name>B9L426_THERP</name>
<evidence type="ECO:0000313" key="1">
    <source>
        <dbReference type="EMBL" id="ACM07247.1"/>
    </source>
</evidence>
<organism evidence="1 2">
    <name type="scientific">Thermomicrobium roseum (strain ATCC 27502 / DSM 5159 / P-2)</name>
    <dbReference type="NCBI Taxonomy" id="309801"/>
    <lineage>
        <taxon>Bacteria</taxon>
        <taxon>Pseudomonadati</taxon>
        <taxon>Thermomicrobiota</taxon>
        <taxon>Thermomicrobia</taxon>
        <taxon>Thermomicrobiales</taxon>
        <taxon>Thermomicrobiaceae</taxon>
        <taxon>Thermomicrobium</taxon>
    </lineage>
</organism>
<protein>
    <submittedName>
        <fullName evidence="1">Uncharacterized protein</fullName>
    </submittedName>
</protein>
<keyword evidence="1" id="KW-0614">Plasmid</keyword>
<keyword evidence="2" id="KW-1185">Reference proteome</keyword>
<gene>
    <name evidence="1" type="ordered locus">trd_A0540</name>
</gene>
<dbReference type="Proteomes" id="UP000000447">
    <property type="component" value="Plasmid unnamed"/>
</dbReference>
<evidence type="ECO:0000313" key="2">
    <source>
        <dbReference type="Proteomes" id="UP000000447"/>
    </source>
</evidence>
<dbReference type="HOGENOM" id="CLU_3297876_0_0_0"/>
<proteinExistence type="predicted"/>
<reference evidence="1 2" key="1">
    <citation type="journal article" date="2009" name="PLoS ONE">
        <title>Complete genome sequence of the aerobic CO-oxidizing thermophile Thermomicrobium roseum.</title>
        <authorList>
            <person name="Wu D."/>
            <person name="Raymond J."/>
            <person name="Wu M."/>
            <person name="Chatterji S."/>
            <person name="Ren Q."/>
            <person name="Graham J.E."/>
            <person name="Bryant D.A."/>
            <person name="Robb F."/>
            <person name="Colman A."/>
            <person name="Tallon L.J."/>
            <person name="Badger J.H."/>
            <person name="Madupu R."/>
            <person name="Ward N.L."/>
            <person name="Eisen J.A."/>
        </authorList>
    </citation>
    <scope>NUCLEOTIDE SEQUENCE [LARGE SCALE GENOMIC DNA]</scope>
    <source>
        <strain evidence="2">ATCC 27502 / DSM 5159 / P-2</strain>
        <plasmid evidence="1">unnamed</plasmid>
    </source>
</reference>
<geneLocation type="plasmid" evidence="2">
    <name>Tros</name>
</geneLocation>
<sequence length="40" mass="4274">MERGVATPLSATRTGEPAIRSRHLQAIRSTVSVLTELPNG</sequence>